<dbReference type="GO" id="GO:0046103">
    <property type="term" value="P:inosine biosynthetic process"/>
    <property type="evidence" value="ECO:0007669"/>
    <property type="project" value="TreeGrafter"/>
</dbReference>
<dbReference type="Proteomes" id="UP000001591">
    <property type="component" value="Chromosome"/>
</dbReference>
<evidence type="ECO:0000256" key="7">
    <source>
        <dbReference type="SAM" id="SignalP"/>
    </source>
</evidence>
<evidence type="ECO:0000313" key="9">
    <source>
        <dbReference type="EMBL" id="ACJ01064.1"/>
    </source>
</evidence>
<evidence type="ECO:0000256" key="6">
    <source>
        <dbReference type="ARBA" id="ARBA00022833"/>
    </source>
</evidence>
<evidence type="ECO:0000256" key="1">
    <source>
        <dbReference type="ARBA" id="ARBA00001947"/>
    </source>
</evidence>
<dbReference type="PROSITE" id="PS51257">
    <property type="entry name" value="PROKAR_LIPOPROTEIN"/>
    <property type="match status" value="1"/>
</dbReference>
<dbReference type="GO" id="GO:0043103">
    <property type="term" value="P:hypoxanthine salvage"/>
    <property type="evidence" value="ECO:0007669"/>
    <property type="project" value="TreeGrafter"/>
</dbReference>
<dbReference type="PANTHER" id="PTHR11409">
    <property type="entry name" value="ADENOSINE DEAMINASE"/>
    <property type="match status" value="1"/>
</dbReference>
<keyword evidence="6" id="KW-0862">Zinc</keyword>
<dbReference type="InterPro" id="IPR001365">
    <property type="entry name" value="A_deaminase_dom"/>
</dbReference>
<evidence type="ECO:0000256" key="2">
    <source>
        <dbReference type="ARBA" id="ARBA00006676"/>
    </source>
</evidence>
<evidence type="ECO:0000259" key="8">
    <source>
        <dbReference type="Pfam" id="PF00962"/>
    </source>
</evidence>
<dbReference type="PANTHER" id="PTHR11409:SF43">
    <property type="entry name" value="ADENOSINE DEAMINASE"/>
    <property type="match status" value="1"/>
</dbReference>
<keyword evidence="4" id="KW-0479">Metal-binding</keyword>
<reference evidence="9 10" key="1">
    <citation type="journal article" date="2010" name="BMC Genomics">
        <title>Metabolic flexibility revealed in the genome of the cyst-forming alpha-1 proteobacterium Rhodospirillum centenum.</title>
        <authorList>
            <person name="Lu Y.K."/>
            <person name="Marden J."/>
            <person name="Han M."/>
            <person name="Swingley W.D."/>
            <person name="Mastrian S.D."/>
            <person name="Chowdhury S.R."/>
            <person name="Hao J."/>
            <person name="Helmy T."/>
            <person name="Kim S."/>
            <person name="Kurdoglu A.A."/>
            <person name="Matthies H.J."/>
            <person name="Rollo D."/>
            <person name="Stothard P."/>
            <person name="Blankenship R.E."/>
            <person name="Bauer C.E."/>
            <person name="Touchman J.W."/>
        </authorList>
    </citation>
    <scope>NUCLEOTIDE SEQUENCE [LARGE SCALE GENOMIC DNA]</scope>
    <source>
        <strain evidence="10">ATCC 51521 / SW</strain>
    </source>
</reference>
<dbReference type="eggNOG" id="COG1816">
    <property type="taxonomic scope" value="Bacteria"/>
</dbReference>
<evidence type="ECO:0000256" key="4">
    <source>
        <dbReference type="ARBA" id="ARBA00022723"/>
    </source>
</evidence>
<dbReference type="Pfam" id="PF00962">
    <property type="entry name" value="A_deaminase"/>
    <property type="match status" value="1"/>
</dbReference>
<comment type="cofactor">
    <cofactor evidence="1">
        <name>Zn(2+)</name>
        <dbReference type="ChEBI" id="CHEBI:29105"/>
    </cofactor>
</comment>
<feature type="chain" id="PRO_5002846806" description="adenosine deaminase" evidence="7">
    <location>
        <begin position="20"/>
        <end position="514"/>
    </location>
</feature>
<accession>B6IXP0</accession>
<dbReference type="SUPFAM" id="SSF51556">
    <property type="entry name" value="Metallo-dependent hydrolases"/>
    <property type="match status" value="1"/>
</dbReference>
<gene>
    <name evidence="9" type="primary">add</name>
    <name evidence="9" type="ordered locus">RC1_3721</name>
</gene>
<dbReference type="STRING" id="414684.RC1_3721"/>
<sequence>MRRPLPLLLLLCLLTAGCAALPERGPAQPSAMDMESVFSAARTDSAHLTRFLTAMPKGADLHTHLSGAVYAESFVAWAQQDGLCFDRTARAILPPPCRPDDGVPAVADHAKAPGGQGEMLNALSIRGTGTGMVDGRDQFFATFGRFGAVSAVRTGDMLAEVARIAADERILHLEEMLSLRSADLRALAATLRWSDDLDAQLAAVRGAALDAAVAAARADLDRHEARKRTVLGCGPDGTGPAACAVGIRYILQANRSGTPAEVFVQAVFAATLTGADARVVGLNLVAPEDGPSALRDFDAQMRVLGFVTDRFPHLNLALHAGELTPVLAPPGDLRDHITKSVAVAGATRIGHGAAIAYETDAAATMDRMARERIPVEVLLTSNEQILHLDRDSHPFRLYRAHGVPLVLATDDQGVSRSTLALEYVKAVRWFGLDYAAVKRLSRDSLRYSFLPGDDLWADAETTRIVPACAADGPGAPSPAPACAGFLAGSEKARVQWRLEAALAAFEAAELARHR</sequence>
<dbReference type="AlphaFoldDB" id="B6IXP0"/>
<name>B6IXP0_RHOCS</name>
<keyword evidence="10" id="KW-1185">Reference proteome</keyword>
<dbReference type="GO" id="GO:0005829">
    <property type="term" value="C:cytosol"/>
    <property type="evidence" value="ECO:0007669"/>
    <property type="project" value="TreeGrafter"/>
</dbReference>
<dbReference type="EMBL" id="CP000613">
    <property type="protein sequence ID" value="ACJ01064.1"/>
    <property type="molecule type" value="Genomic_DNA"/>
</dbReference>
<dbReference type="KEGG" id="rce:RC1_3721"/>
<dbReference type="GO" id="GO:0006154">
    <property type="term" value="P:adenosine catabolic process"/>
    <property type="evidence" value="ECO:0007669"/>
    <property type="project" value="TreeGrafter"/>
</dbReference>
<evidence type="ECO:0000256" key="5">
    <source>
        <dbReference type="ARBA" id="ARBA00022801"/>
    </source>
</evidence>
<dbReference type="InterPro" id="IPR032466">
    <property type="entry name" value="Metal_Hydrolase"/>
</dbReference>
<dbReference type="InterPro" id="IPR006330">
    <property type="entry name" value="Ado/ade_deaminase"/>
</dbReference>
<feature type="domain" description="Adenosine deaminase" evidence="8">
    <location>
        <begin position="239"/>
        <end position="453"/>
    </location>
</feature>
<evidence type="ECO:0000256" key="3">
    <source>
        <dbReference type="ARBA" id="ARBA00012784"/>
    </source>
</evidence>
<keyword evidence="5 9" id="KW-0378">Hydrolase</keyword>
<keyword evidence="7" id="KW-0732">Signal</keyword>
<dbReference type="GO" id="GO:0004000">
    <property type="term" value="F:adenosine deaminase activity"/>
    <property type="evidence" value="ECO:0007669"/>
    <property type="project" value="TreeGrafter"/>
</dbReference>
<organism evidence="9 10">
    <name type="scientific">Rhodospirillum centenum (strain ATCC 51521 / SW)</name>
    <dbReference type="NCBI Taxonomy" id="414684"/>
    <lineage>
        <taxon>Bacteria</taxon>
        <taxon>Pseudomonadati</taxon>
        <taxon>Pseudomonadota</taxon>
        <taxon>Alphaproteobacteria</taxon>
        <taxon>Rhodospirillales</taxon>
        <taxon>Rhodospirillaceae</taxon>
        <taxon>Rhodospirillum</taxon>
    </lineage>
</organism>
<dbReference type="GO" id="GO:0046872">
    <property type="term" value="F:metal ion binding"/>
    <property type="evidence" value="ECO:0007669"/>
    <property type="project" value="UniProtKB-KW"/>
</dbReference>
<dbReference type="Gene3D" id="3.20.20.140">
    <property type="entry name" value="Metal-dependent hydrolases"/>
    <property type="match status" value="1"/>
</dbReference>
<dbReference type="RefSeq" id="WP_012568837.1">
    <property type="nucleotide sequence ID" value="NC_011420.2"/>
</dbReference>
<feature type="signal peptide" evidence="7">
    <location>
        <begin position="1"/>
        <end position="19"/>
    </location>
</feature>
<dbReference type="OrthoDB" id="105475at2"/>
<dbReference type="HOGENOM" id="CLU_573569_0_0_5"/>
<protein>
    <recommendedName>
        <fullName evidence="3">adenosine deaminase</fullName>
        <ecNumber evidence="3">3.5.4.4</ecNumber>
    </recommendedName>
</protein>
<proteinExistence type="inferred from homology"/>
<dbReference type="EC" id="3.5.4.4" evidence="3"/>
<evidence type="ECO:0000313" key="10">
    <source>
        <dbReference type="Proteomes" id="UP000001591"/>
    </source>
</evidence>
<comment type="similarity">
    <text evidence="2">Belongs to the metallo-dependent hydrolases superfamily. Adenosine and AMP deaminases family.</text>
</comment>